<evidence type="ECO:0000313" key="1">
    <source>
        <dbReference type="EMBL" id="GFQ86708.1"/>
    </source>
</evidence>
<dbReference type="EMBL" id="BMAO01033056">
    <property type="protein sequence ID" value="GFQ86708.1"/>
    <property type="molecule type" value="Genomic_DNA"/>
</dbReference>
<comment type="caution">
    <text evidence="1">The sequence shown here is derived from an EMBL/GenBank/DDBJ whole genome shotgun (WGS) entry which is preliminary data.</text>
</comment>
<protein>
    <submittedName>
        <fullName evidence="1">Uncharacterized protein</fullName>
    </submittedName>
</protein>
<proteinExistence type="predicted"/>
<gene>
    <name evidence="1" type="ORF">TNCT_81021</name>
</gene>
<reference evidence="1" key="1">
    <citation type="submission" date="2020-07" db="EMBL/GenBank/DDBJ databases">
        <title>Multicomponent nature underlies the extraordinary mechanical properties of spider dragline silk.</title>
        <authorList>
            <person name="Kono N."/>
            <person name="Nakamura H."/>
            <person name="Mori M."/>
            <person name="Yoshida Y."/>
            <person name="Ohtoshi R."/>
            <person name="Malay A.D."/>
            <person name="Moran D.A.P."/>
            <person name="Tomita M."/>
            <person name="Numata K."/>
            <person name="Arakawa K."/>
        </authorList>
    </citation>
    <scope>NUCLEOTIDE SEQUENCE</scope>
</reference>
<dbReference type="Proteomes" id="UP000887116">
    <property type="component" value="Unassembled WGS sequence"/>
</dbReference>
<keyword evidence="2" id="KW-1185">Reference proteome</keyword>
<organism evidence="1 2">
    <name type="scientific">Trichonephila clavata</name>
    <name type="common">Joro spider</name>
    <name type="synonym">Nephila clavata</name>
    <dbReference type="NCBI Taxonomy" id="2740835"/>
    <lineage>
        <taxon>Eukaryota</taxon>
        <taxon>Metazoa</taxon>
        <taxon>Ecdysozoa</taxon>
        <taxon>Arthropoda</taxon>
        <taxon>Chelicerata</taxon>
        <taxon>Arachnida</taxon>
        <taxon>Araneae</taxon>
        <taxon>Araneomorphae</taxon>
        <taxon>Entelegynae</taxon>
        <taxon>Araneoidea</taxon>
        <taxon>Nephilidae</taxon>
        <taxon>Trichonephila</taxon>
    </lineage>
</organism>
<sequence length="114" mass="13442">MELQTLLFHIISNTYRSSSRGLCYKGIVKSYISIHFKIRTPLSIFENAVIRDIPYHLKRIGSPLTRHQRKKGREKKSFLITSLHYKEESPKVRPISVHEWLMQTRSTYRARPSG</sequence>
<dbReference type="AlphaFoldDB" id="A0A8X6FR41"/>
<name>A0A8X6FR41_TRICU</name>
<accession>A0A8X6FR41</accession>
<evidence type="ECO:0000313" key="2">
    <source>
        <dbReference type="Proteomes" id="UP000887116"/>
    </source>
</evidence>